<dbReference type="Proteomes" id="UP001163823">
    <property type="component" value="Chromosome 3"/>
</dbReference>
<dbReference type="InterPro" id="IPR009675">
    <property type="entry name" value="TPX2_fam"/>
</dbReference>
<evidence type="ECO:0000313" key="3">
    <source>
        <dbReference type="EMBL" id="KAJ7975586.1"/>
    </source>
</evidence>
<dbReference type="Pfam" id="PF12214">
    <property type="entry name" value="TPX2_importin"/>
    <property type="match status" value="1"/>
</dbReference>
<proteinExistence type="predicted"/>
<feature type="region of interest" description="Disordered" evidence="1">
    <location>
        <begin position="219"/>
        <end position="242"/>
    </location>
</feature>
<dbReference type="AlphaFoldDB" id="A0AAD7Q6X9"/>
<gene>
    <name evidence="3" type="ORF">O6P43_005489</name>
</gene>
<name>A0AAD7Q6X9_QUISA</name>
<protein>
    <submittedName>
        <fullName evidence="3">Protein TPX2-like</fullName>
    </submittedName>
</protein>
<feature type="domain" description="TPX2 central" evidence="2">
    <location>
        <begin position="211"/>
        <end position="348"/>
    </location>
</feature>
<evidence type="ECO:0000313" key="4">
    <source>
        <dbReference type="Proteomes" id="UP001163823"/>
    </source>
</evidence>
<evidence type="ECO:0000259" key="2">
    <source>
        <dbReference type="Pfam" id="PF12214"/>
    </source>
</evidence>
<dbReference type="PANTHER" id="PTHR14326">
    <property type="entry name" value="TARGETING PROTEIN FOR XKLP2"/>
    <property type="match status" value="1"/>
</dbReference>
<dbReference type="GO" id="GO:0030295">
    <property type="term" value="F:protein kinase activator activity"/>
    <property type="evidence" value="ECO:0007669"/>
    <property type="project" value="TreeGrafter"/>
</dbReference>
<dbReference type="GO" id="GO:0005880">
    <property type="term" value="C:nuclear microtubule"/>
    <property type="evidence" value="ECO:0007669"/>
    <property type="project" value="TreeGrafter"/>
</dbReference>
<dbReference type="GO" id="GO:0005819">
    <property type="term" value="C:spindle"/>
    <property type="evidence" value="ECO:0007669"/>
    <property type="project" value="InterPro"/>
</dbReference>
<comment type="caution">
    <text evidence="3">The sequence shown here is derived from an EMBL/GenBank/DDBJ whole genome shotgun (WGS) entry which is preliminary data.</text>
</comment>
<evidence type="ECO:0000256" key="1">
    <source>
        <dbReference type="SAM" id="MobiDB-lite"/>
    </source>
</evidence>
<dbReference type="GO" id="GO:0060236">
    <property type="term" value="P:regulation of mitotic spindle organization"/>
    <property type="evidence" value="ECO:0007669"/>
    <property type="project" value="InterPro"/>
</dbReference>
<dbReference type="EMBL" id="JARAOO010000003">
    <property type="protein sequence ID" value="KAJ7975586.1"/>
    <property type="molecule type" value="Genomic_DNA"/>
</dbReference>
<sequence>MDEDLEEFVAEPFVGEEIDPDYEFDAPCFYDFNQPETYWEALETESWFEYAGNYPPSPFVLKMKWREDIPVENVKTSDNYRDACNLITIGSKIYNQMAQDIPESKTRLHSKSTRSRSSNLMKPTASHLAKQNKPREVYYPRYLSFQTKLGSIDGKSSHASSVIYSQSTKRQKIEAGYLRKGSHLKHQTLLLHKTPNKVGLKDVSLVTSRPKITIPKEPELETAHRAQRHRSKINAEPGGHAKSNVHMFKARPLNRKILEAPSLPLHKKSTPQRPEFHLFHLKTLERAMQHTSNDAGNVSNCNYISQSETMDIRSPNSTNAFDQEKRKLVSKLKGGPFSKILTSKPKIGDQNIKQELKFRKNKVFADDPPIELFGKLSLASEVQQTVNSQSKEYLSTEVCFFELSCVKLKNSCYMLYDVSFVIHVFPLFKF</sequence>
<accession>A0AAD7Q6X9</accession>
<keyword evidence="4" id="KW-1185">Reference proteome</keyword>
<feature type="region of interest" description="Disordered" evidence="1">
    <location>
        <begin position="102"/>
        <end position="131"/>
    </location>
</feature>
<dbReference type="GO" id="GO:0008017">
    <property type="term" value="F:microtubule binding"/>
    <property type="evidence" value="ECO:0007669"/>
    <property type="project" value="TreeGrafter"/>
</dbReference>
<reference evidence="3" key="1">
    <citation type="journal article" date="2023" name="Science">
        <title>Elucidation of the pathway for biosynthesis of saponin adjuvants from the soapbark tree.</title>
        <authorList>
            <person name="Reed J."/>
            <person name="Orme A."/>
            <person name="El-Demerdash A."/>
            <person name="Owen C."/>
            <person name="Martin L.B.B."/>
            <person name="Misra R.C."/>
            <person name="Kikuchi S."/>
            <person name="Rejzek M."/>
            <person name="Martin A.C."/>
            <person name="Harkess A."/>
            <person name="Leebens-Mack J."/>
            <person name="Louveau T."/>
            <person name="Stephenson M.J."/>
            <person name="Osbourn A."/>
        </authorList>
    </citation>
    <scope>NUCLEOTIDE SEQUENCE</scope>
    <source>
        <strain evidence="3">S10</strain>
    </source>
</reference>
<dbReference type="InterPro" id="IPR027330">
    <property type="entry name" value="TPX2_central_dom"/>
</dbReference>
<organism evidence="3 4">
    <name type="scientific">Quillaja saponaria</name>
    <name type="common">Soap bark tree</name>
    <dbReference type="NCBI Taxonomy" id="32244"/>
    <lineage>
        <taxon>Eukaryota</taxon>
        <taxon>Viridiplantae</taxon>
        <taxon>Streptophyta</taxon>
        <taxon>Embryophyta</taxon>
        <taxon>Tracheophyta</taxon>
        <taxon>Spermatophyta</taxon>
        <taxon>Magnoliopsida</taxon>
        <taxon>eudicotyledons</taxon>
        <taxon>Gunneridae</taxon>
        <taxon>Pentapetalae</taxon>
        <taxon>rosids</taxon>
        <taxon>fabids</taxon>
        <taxon>Fabales</taxon>
        <taxon>Quillajaceae</taxon>
        <taxon>Quillaja</taxon>
    </lineage>
</organism>
<dbReference type="GO" id="GO:0090307">
    <property type="term" value="P:mitotic spindle assembly"/>
    <property type="evidence" value="ECO:0007669"/>
    <property type="project" value="TreeGrafter"/>
</dbReference>
<dbReference type="PANTHER" id="PTHR14326:SF55">
    <property type="entry name" value="CELL CYCLE REGULATED MICROTUBULE ASSOCIATED PROTEIN"/>
    <property type="match status" value="1"/>
</dbReference>